<dbReference type="OrthoDB" id="9846868at2"/>
<evidence type="ECO:0000313" key="2">
    <source>
        <dbReference type="EMBL" id="AFZ19819.1"/>
    </source>
</evidence>
<accession>K9WJ64</accession>
<keyword evidence="1" id="KW-0812">Transmembrane</keyword>
<organism evidence="2 3">
    <name type="scientific">Allocoleopsis franciscana PCC 7113</name>
    <dbReference type="NCBI Taxonomy" id="1173027"/>
    <lineage>
        <taxon>Bacteria</taxon>
        <taxon>Bacillati</taxon>
        <taxon>Cyanobacteriota</taxon>
        <taxon>Cyanophyceae</taxon>
        <taxon>Coleofasciculales</taxon>
        <taxon>Coleofasciculaceae</taxon>
        <taxon>Allocoleopsis</taxon>
        <taxon>Allocoleopsis franciscana</taxon>
    </lineage>
</organism>
<feature type="transmembrane region" description="Helical" evidence="1">
    <location>
        <begin position="52"/>
        <end position="72"/>
    </location>
</feature>
<dbReference type="InterPro" id="IPR031975">
    <property type="entry name" value="Pilin_GH"/>
</dbReference>
<dbReference type="HOGENOM" id="CLU_989752_0_0_3"/>
<dbReference type="EMBL" id="CP003630">
    <property type="protein sequence ID" value="AFZ19819.1"/>
    <property type="molecule type" value="Genomic_DNA"/>
</dbReference>
<protein>
    <submittedName>
        <fullName evidence="2">Uncharacterized protein</fullName>
    </submittedName>
</protein>
<proteinExistence type="predicted"/>
<keyword evidence="3" id="KW-1185">Reference proteome</keyword>
<gene>
    <name evidence="2" type="ORF">Mic7113_4117</name>
</gene>
<evidence type="ECO:0000313" key="3">
    <source>
        <dbReference type="Proteomes" id="UP000010471"/>
    </source>
</evidence>
<dbReference type="Pfam" id="PF16734">
    <property type="entry name" value="Pilin_GH"/>
    <property type="match status" value="1"/>
</dbReference>
<keyword evidence="1" id="KW-0472">Membrane</keyword>
<feature type="transmembrane region" description="Helical" evidence="1">
    <location>
        <begin position="117"/>
        <end position="141"/>
    </location>
</feature>
<dbReference type="RefSeq" id="WP_015183955.1">
    <property type="nucleotide sequence ID" value="NC_019738.1"/>
</dbReference>
<evidence type="ECO:0000256" key="1">
    <source>
        <dbReference type="SAM" id="Phobius"/>
    </source>
</evidence>
<keyword evidence="1" id="KW-1133">Transmembrane helix</keyword>
<dbReference type="AlphaFoldDB" id="K9WJ64"/>
<feature type="transmembrane region" description="Helical" evidence="1">
    <location>
        <begin position="84"/>
        <end position="105"/>
    </location>
</feature>
<dbReference type="KEGG" id="mic:Mic7113_4117"/>
<name>K9WJ64_9CYAN</name>
<dbReference type="Proteomes" id="UP000010471">
    <property type="component" value="Chromosome"/>
</dbReference>
<feature type="transmembrane region" description="Helical" evidence="1">
    <location>
        <begin position="20"/>
        <end position="43"/>
    </location>
</feature>
<sequence>MPGLLLANIAAPLILSTTGNVFIFLSIIPVEMLIFWGFFNLVLKIGVSFPRLLIVVLVANIATSILGIPLIYNPLIAPSPVVTFLVLPISLFLSFLIESIIYTPFLKTRYNLSKLELMVASFWSNLASYTIFLFVLLPVTLNSSWFSTANPARASFELRMSIPTYLRVQQDFYVENDRFASAKDLESIGFIQIKENNFHRYETQGDQRKATITATAKSNNLSSYIAAVFVVKNKTKTAEPQFITGVCKTNNPSRQPPEMPQLINDNLQCPPNSSKELLNRF</sequence>
<reference evidence="2 3" key="1">
    <citation type="submission" date="2012-06" db="EMBL/GenBank/DDBJ databases">
        <title>Finished chromosome of genome of Microcoleus sp. PCC 7113.</title>
        <authorList>
            <consortium name="US DOE Joint Genome Institute"/>
            <person name="Gugger M."/>
            <person name="Coursin T."/>
            <person name="Rippka R."/>
            <person name="Tandeau De Marsac N."/>
            <person name="Huntemann M."/>
            <person name="Wei C.-L."/>
            <person name="Han J."/>
            <person name="Detter J.C."/>
            <person name="Han C."/>
            <person name="Tapia R."/>
            <person name="Chen A."/>
            <person name="Kyrpides N."/>
            <person name="Mavromatis K."/>
            <person name="Markowitz V."/>
            <person name="Szeto E."/>
            <person name="Ivanova N."/>
            <person name="Pagani I."/>
            <person name="Pati A."/>
            <person name="Goodwin L."/>
            <person name="Nordberg H.P."/>
            <person name="Cantor M.N."/>
            <person name="Hua S.X."/>
            <person name="Woyke T."/>
            <person name="Kerfeld C.A."/>
        </authorList>
    </citation>
    <scope>NUCLEOTIDE SEQUENCE [LARGE SCALE GENOMIC DNA]</scope>
    <source>
        <strain evidence="2 3">PCC 7113</strain>
    </source>
</reference>